<dbReference type="PROSITE" id="PS00018">
    <property type="entry name" value="EF_HAND_1"/>
    <property type="match status" value="1"/>
</dbReference>
<accession>A0A8H3FQU5</accession>
<dbReference type="InterPro" id="IPR057827">
    <property type="entry name" value="WW_fungi"/>
</dbReference>
<evidence type="ECO:0000256" key="1">
    <source>
        <dbReference type="SAM" id="MobiDB-lite"/>
    </source>
</evidence>
<evidence type="ECO:0000313" key="3">
    <source>
        <dbReference type="EMBL" id="CAF9928290.1"/>
    </source>
</evidence>
<reference evidence="3" key="1">
    <citation type="submission" date="2021-03" db="EMBL/GenBank/DDBJ databases">
        <authorList>
            <person name="Tagirdzhanova G."/>
        </authorList>
    </citation>
    <scope>NUCLEOTIDE SEQUENCE</scope>
</reference>
<dbReference type="Proteomes" id="UP000664203">
    <property type="component" value="Unassembled WGS sequence"/>
</dbReference>
<dbReference type="InterPro" id="IPR018247">
    <property type="entry name" value="EF_Hand_1_Ca_BS"/>
</dbReference>
<dbReference type="AlphaFoldDB" id="A0A8H3FQU5"/>
<dbReference type="PANTHER" id="PTHR36167:SF4">
    <property type="entry name" value="FUNGAL N-TERMINAL DOMAIN-CONTAINING PROTEIN"/>
    <property type="match status" value="1"/>
</dbReference>
<organism evidence="3 4">
    <name type="scientific">Alectoria fallacina</name>
    <dbReference type="NCBI Taxonomy" id="1903189"/>
    <lineage>
        <taxon>Eukaryota</taxon>
        <taxon>Fungi</taxon>
        <taxon>Dikarya</taxon>
        <taxon>Ascomycota</taxon>
        <taxon>Pezizomycotina</taxon>
        <taxon>Lecanoromycetes</taxon>
        <taxon>OSLEUM clade</taxon>
        <taxon>Lecanoromycetidae</taxon>
        <taxon>Lecanorales</taxon>
        <taxon>Lecanorineae</taxon>
        <taxon>Parmeliaceae</taxon>
        <taxon>Alectoria</taxon>
    </lineage>
</organism>
<feature type="region of interest" description="Disordered" evidence="1">
    <location>
        <begin position="404"/>
        <end position="441"/>
    </location>
</feature>
<evidence type="ECO:0000313" key="4">
    <source>
        <dbReference type="Proteomes" id="UP000664203"/>
    </source>
</evidence>
<protein>
    <recommendedName>
        <fullName evidence="2">WW domain-containing protein</fullName>
    </recommendedName>
</protein>
<keyword evidence="4" id="KW-1185">Reference proteome</keyword>
<dbReference type="GO" id="GO:0006355">
    <property type="term" value="P:regulation of DNA-templated transcription"/>
    <property type="evidence" value="ECO:0007669"/>
    <property type="project" value="InterPro"/>
</dbReference>
<proteinExistence type="predicted"/>
<dbReference type="OrthoDB" id="5431013at2759"/>
<comment type="caution">
    <text evidence="3">The sequence shown here is derived from an EMBL/GenBank/DDBJ whole genome shotgun (WGS) entry which is preliminary data.</text>
</comment>
<name>A0A8H3FQU5_9LECA</name>
<dbReference type="Pfam" id="PF23518">
    <property type="entry name" value="WW_2"/>
    <property type="match status" value="1"/>
</dbReference>
<gene>
    <name evidence="3" type="ORF">ALECFALPRED_003993</name>
</gene>
<evidence type="ECO:0000259" key="2">
    <source>
        <dbReference type="Pfam" id="PF23518"/>
    </source>
</evidence>
<dbReference type="PANTHER" id="PTHR36167">
    <property type="entry name" value="C2H2 FINGER DOMAIN TRANSCRIPTION FACTOR (EUROFUNG)-RELATED"/>
    <property type="match status" value="1"/>
</dbReference>
<sequence length="890" mass="97102">MAELGIIASVVQIADVGLRLSIKLYTFGEVVASADRSVVSISKDISLTSGVLKELGQVLEKDKETRTFSENAVQTADGIVKECLEVFQEMESMLVKKMPSLAGGDGKDARGGERTKRAIVLLERLKWGYLQPKLQLLRSNLDRLKSTLLLMLNVITYARQISGKYVPVASGTESPPVIAEQRSLIEELAHSNQEYIHKFEKLKLGIEGTPVEHVDDASDIGAVGRATLRMSLLGAPTGKLERMNSAVGGTPLQDKENTRSLGPKDLIAAARSWPKAQSSMVRSLATPPNANTNNVLINTSVHTNTAVPPVQVRGIPTTEAPMEFDQEVLFKQLKHYSMLIKNLLKEVDESQYEITFKSRSRVKGGIAGLHEGEMQELEKMWGCAALQSAEQRFESLEEGFGELSRNNRSASKRTERVFSLGGTGRRESPSMTANLGPDSKKQEEAVIWLPRATSDGRLIHSNSVTGASTMENTFKIPVSVDEAAAKESSMITDVSESNPSEKMAVGAYTGNDPVPESDFYLSDEKYIMTSDSALRASTDNSRNVKLFASMADGNTNAAEKGKKRKGGTSTYDSMLSKMLRRKNVRGLILKSPAIQGCTDVSGDALGGAFSAASNTSDLRDAEGVRQIYGHTKNELTQDKLALPAAKKMRGNKATSPLTSSQIPTTVAQANKLPSFEKTESPHVRRTPVMREHIRSIWRLGTNSAVPDQLASGAEQPLTYTPASLVTPQYSFARSKADGQGSANMMPVMTSATPDQLAPQQQDTAMSGFNGLDGGVDESYSMPFNSDLNNSDILDYFDFEQFLRTTNRDFNFDPSIFETGDGIEIGGDIEIRPEEKPQGPFAGIDLGSVDVVLGRGRLEWWPRENEQGDSRMADMEVVDRLVFLWTTVKGS</sequence>
<feature type="domain" description="WW" evidence="2">
    <location>
        <begin position="438"/>
        <end position="471"/>
    </location>
</feature>
<dbReference type="InterPro" id="IPR039327">
    <property type="entry name" value="CON7-like"/>
</dbReference>
<dbReference type="EMBL" id="CAJPDR010000248">
    <property type="protein sequence ID" value="CAF9928290.1"/>
    <property type="molecule type" value="Genomic_DNA"/>
</dbReference>